<evidence type="ECO:0000313" key="3">
    <source>
        <dbReference type="Proteomes" id="UP000053732"/>
    </source>
</evidence>
<dbReference type="STRING" id="1429867.A0A0G4PH78"/>
<name>A0A0G4PH78_PENC3</name>
<dbReference type="Pfam" id="PF13649">
    <property type="entry name" value="Methyltransf_25"/>
    <property type="match status" value="1"/>
</dbReference>
<dbReference type="Gene3D" id="3.40.50.150">
    <property type="entry name" value="Vaccinia Virus protein VP39"/>
    <property type="match status" value="1"/>
</dbReference>
<dbReference type="CDD" id="cd02440">
    <property type="entry name" value="AdoMet_MTases"/>
    <property type="match status" value="1"/>
</dbReference>
<reference evidence="2 3" key="1">
    <citation type="journal article" date="2014" name="Nat. Commun.">
        <title>Multiple recent horizontal transfers of a large genomic region in cheese making fungi.</title>
        <authorList>
            <person name="Cheeseman K."/>
            <person name="Ropars J."/>
            <person name="Renault P."/>
            <person name="Dupont J."/>
            <person name="Gouzy J."/>
            <person name="Branca A."/>
            <person name="Abraham A.L."/>
            <person name="Ceppi M."/>
            <person name="Conseiller E."/>
            <person name="Debuchy R."/>
            <person name="Malagnac F."/>
            <person name="Goarin A."/>
            <person name="Silar P."/>
            <person name="Lacoste S."/>
            <person name="Sallet E."/>
            <person name="Bensimon A."/>
            <person name="Giraud T."/>
            <person name="Brygoo Y."/>
        </authorList>
    </citation>
    <scope>NUCLEOTIDE SEQUENCE [LARGE SCALE GENOMIC DNA]</scope>
    <source>
        <strain evidence="3">FM 013</strain>
    </source>
</reference>
<dbReference type="InterPro" id="IPR029063">
    <property type="entry name" value="SAM-dependent_MTases_sf"/>
</dbReference>
<dbReference type="EMBL" id="HG793148">
    <property type="protein sequence ID" value="CRL25701.1"/>
    <property type="molecule type" value="Genomic_DNA"/>
</dbReference>
<dbReference type="PANTHER" id="PTHR43591">
    <property type="entry name" value="METHYLTRANSFERASE"/>
    <property type="match status" value="1"/>
</dbReference>
<evidence type="ECO:0000259" key="1">
    <source>
        <dbReference type="Pfam" id="PF13649"/>
    </source>
</evidence>
<keyword evidence="3" id="KW-1185">Reference proteome</keyword>
<organism evidence="2 3">
    <name type="scientific">Penicillium camemberti (strain FM 013)</name>
    <dbReference type="NCBI Taxonomy" id="1429867"/>
    <lineage>
        <taxon>Eukaryota</taxon>
        <taxon>Fungi</taxon>
        <taxon>Dikarya</taxon>
        <taxon>Ascomycota</taxon>
        <taxon>Pezizomycotina</taxon>
        <taxon>Eurotiomycetes</taxon>
        <taxon>Eurotiomycetidae</taxon>
        <taxon>Eurotiales</taxon>
        <taxon>Aspergillaceae</taxon>
        <taxon>Penicillium</taxon>
    </lineage>
</organism>
<dbReference type="PANTHER" id="PTHR43591:SF24">
    <property type="entry name" value="2-METHOXY-6-POLYPRENYL-1,4-BENZOQUINOL METHYLASE, MITOCHONDRIAL"/>
    <property type="match status" value="1"/>
</dbReference>
<dbReference type="InterPro" id="IPR041698">
    <property type="entry name" value="Methyltransf_25"/>
</dbReference>
<dbReference type="AlphaFoldDB" id="A0A0G4PH78"/>
<proteinExistence type="predicted"/>
<dbReference type="GO" id="GO:0008168">
    <property type="term" value="F:methyltransferase activity"/>
    <property type="evidence" value="ECO:0007669"/>
    <property type="project" value="UniProtKB-KW"/>
</dbReference>
<evidence type="ECO:0000313" key="2">
    <source>
        <dbReference type="EMBL" id="CRL25701.1"/>
    </source>
</evidence>
<keyword evidence="2" id="KW-0489">Methyltransferase</keyword>
<gene>
    <name evidence="2" type="ORF">PCAMFM013_S015g000287</name>
</gene>
<sequence length="273" mass="30414">MASPDTSFTLPQAQPSMAADGKAQYDDFASSYTSAADLPCVKLESELVRNALGDCTGLTILDLGGGSGIHARHAIDAGAASVDVFDISEEMLRMGWEIEATLGRQGRIRWFRADATKPLTQQTEPRSLPVDGYDVVMVNWTFDNAKSTAEHRGMWENALSHLKPNGRFLSLRLQNLRPAYMTSGRYGVRFKDFEDIPGGVKYEVECHTQPLFTWGCTAMDSSPAEMDELPREFGLVDTEFANPAQTETVQNNLEFWKDFLHDPFFAMVTGRKR</sequence>
<keyword evidence="2" id="KW-0808">Transferase</keyword>
<protein>
    <submittedName>
        <fullName evidence="2">UbiE/COQ5 methyltransferase</fullName>
    </submittedName>
</protein>
<accession>A0A0G4PH78</accession>
<dbReference type="GO" id="GO:0032259">
    <property type="term" value="P:methylation"/>
    <property type="evidence" value="ECO:0007669"/>
    <property type="project" value="UniProtKB-KW"/>
</dbReference>
<feature type="domain" description="Methyltransferase" evidence="1">
    <location>
        <begin position="60"/>
        <end position="166"/>
    </location>
</feature>
<dbReference type="SUPFAM" id="SSF53335">
    <property type="entry name" value="S-adenosyl-L-methionine-dependent methyltransferases"/>
    <property type="match status" value="1"/>
</dbReference>
<dbReference type="Proteomes" id="UP000053732">
    <property type="component" value="Unassembled WGS sequence"/>
</dbReference>